<gene>
    <name evidence="2" type="ORF">AOZ06_16115</name>
</gene>
<feature type="compositionally biased region" description="Basic and acidic residues" evidence="1">
    <location>
        <begin position="185"/>
        <end position="207"/>
    </location>
</feature>
<accession>A0A0N9I1D1</accession>
<feature type="region of interest" description="Disordered" evidence="1">
    <location>
        <begin position="171"/>
        <end position="210"/>
    </location>
</feature>
<sequence length="270" mass="30964">MHDLPAGHQGQHLDHPPLAMPADRAGIQHLERLRRNHVRRVDHRKRLEIRGGGMATLGQRVPGADRDRAVVTHHDRPHRQIWLPNRQPVRHQVQFAAPEPVERLTRKRLVDNDLTPGMRCREHPHDLSEHRPTGREVQQADPQLPGDPRRHLADLTERLVDLLVGRTQPIPQLLAQRRQPHPPRRPLEQHAADPRLQHTHCLTDPRRRQVQPLRRPAEMQLLGQNQKDLDLAEFHHTTPPAPTTCYAGQSVHPGQVLEVSRCAADDQTTP</sequence>
<reference evidence="2 3" key="1">
    <citation type="submission" date="2015-07" db="EMBL/GenBank/DDBJ databases">
        <title>Genome sequencing of Kibdelosporangium phytohabitans.</title>
        <authorList>
            <person name="Qin S."/>
            <person name="Xing K."/>
        </authorList>
    </citation>
    <scope>NUCLEOTIDE SEQUENCE [LARGE SCALE GENOMIC DNA]</scope>
    <source>
        <strain evidence="2 3">KLBMP1111</strain>
    </source>
</reference>
<dbReference type="STRING" id="860235.AOZ06_16115"/>
<dbReference type="EMBL" id="CP012752">
    <property type="protein sequence ID" value="ALG08233.1"/>
    <property type="molecule type" value="Genomic_DNA"/>
</dbReference>
<feature type="compositionally biased region" description="Basic and acidic residues" evidence="1">
    <location>
        <begin position="119"/>
        <end position="134"/>
    </location>
</feature>
<protein>
    <submittedName>
        <fullName evidence="2">Uncharacterized protein</fullName>
    </submittedName>
</protein>
<evidence type="ECO:0000256" key="1">
    <source>
        <dbReference type="SAM" id="MobiDB-lite"/>
    </source>
</evidence>
<dbReference type="KEGG" id="kphy:AOZ06_16115"/>
<organism evidence="2 3">
    <name type="scientific">Kibdelosporangium phytohabitans</name>
    <dbReference type="NCBI Taxonomy" id="860235"/>
    <lineage>
        <taxon>Bacteria</taxon>
        <taxon>Bacillati</taxon>
        <taxon>Actinomycetota</taxon>
        <taxon>Actinomycetes</taxon>
        <taxon>Pseudonocardiales</taxon>
        <taxon>Pseudonocardiaceae</taxon>
        <taxon>Kibdelosporangium</taxon>
    </lineage>
</organism>
<feature type="compositionally biased region" description="Basic and acidic residues" evidence="1">
    <location>
        <begin position="1"/>
        <end position="15"/>
    </location>
</feature>
<keyword evidence="3" id="KW-1185">Reference proteome</keyword>
<evidence type="ECO:0000313" key="3">
    <source>
        <dbReference type="Proteomes" id="UP000063699"/>
    </source>
</evidence>
<feature type="region of interest" description="Disordered" evidence="1">
    <location>
        <begin position="114"/>
        <end position="149"/>
    </location>
</feature>
<name>A0A0N9I1D1_9PSEU</name>
<dbReference type="AlphaFoldDB" id="A0A0N9I1D1"/>
<dbReference type="Proteomes" id="UP000063699">
    <property type="component" value="Chromosome"/>
</dbReference>
<feature type="region of interest" description="Disordered" evidence="1">
    <location>
        <begin position="1"/>
        <end position="20"/>
    </location>
</feature>
<evidence type="ECO:0000313" key="2">
    <source>
        <dbReference type="EMBL" id="ALG08233.1"/>
    </source>
</evidence>
<proteinExistence type="predicted"/>